<reference evidence="1 2" key="1">
    <citation type="submission" date="2022-01" db="EMBL/GenBank/DDBJ databases">
        <title>A chromosomal length assembly of Cordylochernes scorpioides.</title>
        <authorList>
            <person name="Zeh D."/>
            <person name="Zeh J."/>
        </authorList>
    </citation>
    <scope>NUCLEOTIDE SEQUENCE [LARGE SCALE GENOMIC DNA]</scope>
    <source>
        <strain evidence="1">IN4F17</strain>
        <tissue evidence="1">Whole Body</tissue>
    </source>
</reference>
<name>A0ABY6KV12_9ARAC</name>
<organism evidence="1 2">
    <name type="scientific">Cordylochernes scorpioides</name>
    <dbReference type="NCBI Taxonomy" id="51811"/>
    <lineage>
        <taxon>Eukaryota</taxon>
        <taxon>Metazoa</taxon>
        <taxon>Ecdysozoa</taxon>
        <taxon>Arthropoda</taxon>
        <taxon>Chelicerata</taxon>
        <taxon>Arachnida</taxon>
        <taxon>Pseudoscorpiones</taxon>
        <taxon>Cheliferoidea</taxon>
        <taxon>Chernetidae</taxon>
        <taxon>Cordylochernes</taxon>
    </lineage>
</organism>
<accession>A0ABY6KV12</accession>
<evidence type="ECO:0000313" key="1">
    <source>
        <dbReference type="EMBL" id="UYV72474.1"/>
    </source>
</evidence>
<dbReference type="Proteomes" id="UP001235939">
    <property type="component" value="Chromosome 09"/>
</dbReference>
<dbReference type="EMBL" id="CP092871">
    <property type="protein sequence ID" value="UYV72474.1"/>
    <property type="molecule type" value="Genomic_DNA"/>
</dbReference>
<sequence>MKASTKYLNRKCHFIRQIVEDEEIEVLHVPSEEMKADHLTKSVDAVKIKNCLSGGVLPNYWHTKSPAKALDSMLRKLYGGTTTCFDYLRSHLNI</sequence>
<keyword evidence="2" id="KW-1185">Reference proteome</keyword>
<evidence type="ECO:0000313" key="2">
    <source>
        <dbReference type="Proteomes" id="UP001235939"/>
    </source>
</evidence>
<protein>
    <submittedName>
        <fullName evidence="1">Uncharacterized protein</fullName>
    </submittedName>
</protein>
<proteinExistence type="predicted"/>
<gene>
    <name evidence="1" type="ORF">LAZ67_9003302</name>
</gene>